<dbReference type="Proteomes" id="UP000182517">
    <property type="component" value="Chromosome"/>
</dbReference>
<feature type="domain" description="Methyl-accepting transducer" evidence="7">
    <location>
        <begin position="477"/>
        <end position="706"/>
    </location>
</feature>
<keyword evidence="6" id="KW-1133">Transmembrane helix</keyword>
<dbReference type="Pfam" id="PF00672">
    <property type="entry name" value="HAMP"/>
    <property type="match status" value="1"/>
</dbReference>
<keyword evidence="6" id="KW-0812">Transmembrane</keyword>
<dbReference type="Gene3D" id="6.10.340.10">
    <property type="match status" value="1"/>
</dbReference>
<dbReference type="Gene3D" id="3.30.450.20">
    <property type="entry name" value="PAS domain"/>
    <property type="match status" value="2"/>
</dbReference>
<proteinExistence type="inferred from homology"/>
<feature type="domain" description="HAMP" evidence="8">
    <location>
        <begin position="381"/>
        <end position="433"/>
    </location>
</feature>
<evidence type="ECO:0000313" key="9">
    <source>
        <dbReference type="EMBL" id="APG28631.1"/>
    </source>
</evidence>
<dbReference type="InterPro" id="IPR003660">
    <property type="entry name" value="HAMP_dom"/>
</dbReference>
<evidence type="ECO:0000259" key="8">
    <source>
        <dbReference type="PROSITE" id="PS50885"/>
    </source>
</evidence>
<dbReference type="SUPFAM" id="SSF58104">
    <property type="entry name" value="Methyl-accepting chemotaxis protein (MCP) signaling domain"/>
    <property type="match status" value="1"/>
</dbReference>
<evidence type="ECO:0000256" key="4">
    <source>
        <dbReference type="PROSITE-ProRule" id="PRU00284"/>
    </source>
</evidence>
<dbReference type="InterPro" id="IPR051310">
    <property type="entry name" value="MCP_chemotaxis"/>
</dbReference>
<dbReference type="SMART" id="SM00283">
    <property type="entry name" value="MA"/>
    <property type="match status" value="1"/>
</dbReference>
<protein>
    <submittedName>
        <fullName evidence="9">Chemotaxis protein</fullName>
    </submittedName>
</protein>
<feature type="region of interest" description="Disordered" evidence="5">
    <location>
        <begin position="759"/>
        <end position="782"/>
    </location>
</feature>
<dbReference type="CDD" id="cd11386">
    <property type="entry name" value="MCP_signal"/>
    <property type="match status" value="1"/>
</dbReference>
<dbReference type="KEGG" id="pef:A7E78_12715"/>
<dbReference type="OrthoDB" id="9765170at2"/>
<dbReference type="InterPro" id="IPR004089">
    <property type="entry name" value="MCPsignal_dom"/>
</dbReference>
<evidence type="ECO:0000256" key="5">
    <source>
        <dbReference type="SAM" id="MobiDB-lite"/>
    </source>
</evidence>
<sequence>MKLKSIQLKITLIAGACLLITAGALVAYSLISAHNTQQMTIERVSAVQQKSALDQLKNLAGEQAGKVQAKFDIALDAARTMAHTFEVGKKPGPNGKPVLQIGRDQLNAILLNVLEKNPEFNGTYSCWEPNALDGRDSEFATGKDGNNSVTGRFTPYWNRDSNGNIAVQPLVEYDTYDKHPNGVLKGGWYITPREKNIESVLDPFPYIVQGKKVWLTTLSVPVMVNGKFHGVAGTDYDLTFVQQLSEKVDKDLMNGQGEVAIISYDGLIVAHSEKPELIGQHFKAALADGWESALKTVQAGDSMASMDEASGMATALGAIELGRTGRPWSVMIRIAEDVILAEALALDAALEERSDSAAMWQTSVGIVVTLIALALIWLAARSIARPIREAATLADTIGAGDLSQRLQVQSADEVGQLSTALNAMADGLEQKAQIAEKVANGDLTTEVELASDKDVLGRALHKMVDRLNDLLGQVQTASHQISTGSTQVSDASQTLSQGATQSAASLEEITASMTEMASQTKLNAENADQANSLSKGAQSAANNGSELMSDLVDAMSDINRSGEDISKIIKVIDEIAFQTNLLALNAAVEAARAGQHGKGFAVVAEEVRNLAGRSAKAAKETAELIENSTAKTRHGNDIVEKTEAALKEIVGGTTKVSDLVAEIAAASNEQSEGISQVNSGLGQIDSVTQQNTANAEESAAASEELASQSAQLQNMLSQFKLKGGVRMASAAIPQPVAAPKRTAPALGYEGNAATFAQAAPAPTADNDPSQVIALDDKEFGKY</sequence>
<evidence type="ECO:0000256" key="3">
    <source>
        <dbReference type="ARBA" id="ARBA00029447"/>
    </source>
</evidence>
<keyword evidence="10" id="KW-1185">Reference proteome</keyword>
<dbReference type="EMBL" id="CP015519">
    <property type="protein sequence ID" value="APG28631.1"/>
    <property type="molecule type" value="Genomic_DNA"/>
</dbReference>
<evidence type="ECO:0000256" key="2">
    <source>
        <dbReference type="ARBA" id="ARBA00022500"/>
    </source>
</evidence>
<name>A0A1L3GRR7_9BACT</name>
<organism evidence="9 10">
    <name type="scientific">Syntrophotalea acetylenivorans</name>
    <dbReference type="NCBI Taxonomy" id="1842532"/>
    <lineage>
        <taxon>Bacteria</taxon>
        <taxon>Pseudomonadati</taxon>
        <taxon>Thermodesulfobacteriota</taxon>
        <taxon>Desulfuromonadia</taxon>
        <taxon>Desulfuromonadales</taxon>
        <taxon>Syntrophotaleaceae</taxon>
        <taxon>Syntrophotalea</taxon>
    </lineage>
</organism>
<dbReference type="PANTHER" id="PTHR43531:SF11">
    <property type="entry name" value="METHYL-ACCEPTING CHEMOTAXIS PROTEIN 3"/>
    <property type="match status" value="1"/>
</dbReference>
<dbReference type="PANTHER" id="PTHR43531">
    <property type="entry name" value="PROTEIN ICFG"/>
    <property type="match status" value="1"/>
</dbReference>
<keyword evidence="6" id="KW-0472">Membrane</keyword>
<comment type="similarity">
    <text evidence="3">Belongs to the methyl-accepting chemotaxis (MCP) protein family.</text>
</comment>
<accession>A0A1L3GRR7</accession>
<dbReference type="PROSITE" id="PS50885">
    <property type="entry name" value="HAMP"/>
    <property type="match status" value="2"/>
</dbReference>
<dbReference type="GO" id="GO:0007165">
    <property type="term" value="P:signal transduction"/>
    <property type="evidence" value="ECO:0007669"/>
    <property type="project" value="UniProtKB-KW"/>
</dbReference>
<evidence type="ECO:0000313" key="10">
    <source>
        <dbReference type="Proteomes" id="UP000182517"/>
    </source>
</evidence>
<reference evidence="9 10" key="1">
    <citation type="journal article" date="2017" name="Genome Announc.">
        <title>Complete Genome Sequences of Two Acetylene-Fermenting Pelobacter acetylenicus Strains.</title>
        <authorList>
            <person name="Sutton J.M."/>
            <person name="Baesman S.M."/>
            <person name="Fierst J.L."/>
            <person name="Poret-Peterson A.T."/>
            <person name="Oremland R.S."/>
            <person name="Dunlap D.S."/>
            <person name="Akob D.M."/>
        </authorList>
    </citation>
    <scope>NUCLEOTIDE SEQUENCE [LARGE SCALE GENOMIC DNA]</scope>
    <source>
        <strain evidence="9 10">SFB93</strain>
    </source>
</reference>
<dbReference type="STRING" id="1842532.A7E78_12715"/>
<feature type="domain" description="HAMP" evidence="8">
    <location>
        <begin position="435"/>
        <end position="472"/>
    </location>
</feature>
<dbReference type="RefSeq" id="WP_072284657.1">
    <property type="nucleotide sequence ID" value="NZ_CP015519.1"/>
</dbReference>
<dbReference type="AlphaFoldDB" id="A0A1L3GRR7"/>
<dbReference type="Gene3D" id="1.10.287.950">
    <property type="entry name" value="Methyl-accepting chemotaxis protein"/>
    <property type="match status" value="1"/>
</dbReference>
<dbReference type="GO" id="GO:0005886">
    <property type="term" value="C:plasma membrane"/>
    <property type="evidence" value="ECO:0007669"/>
    <property type="project" value="TreeGrafter"/>
</dbReference>
<dbReference type="Pfam" id="PF00015">
    <property type="entry name" value="MCPsignal"/>
    <property type="match status" value="1"/>
</dbReference>
<dbReference type="CDD" id="cd12913">
    <property type="entry name" value="PDC1_MCP_like"/>
    <property type="match status" value="1"/>
</dbReference>
<dbReference type="GO" id="GO:0006935">
    <property type="term" value="P:chemotaxis"/>
    <property type="evidence" value="ECO:0007669"/>
    <property type="project" value="UniProtKB-KW"/>
</dbReference>
<dbReference type="GO" id="GO:0004888">
    <property type="term" value="F:transmembrane signaling receptor activity"/>
    <property type="evidence" value="ECO:0007669"/>
    <property type="project" value="TreeGrafter"/>
</dbReference>
<keyword evidence="4" id="KW-0807">Transducer</keyword>
<evidence type="ECO:0000259" key="7">
    <source>
        <dbReference type="PROSITE" id="PS50111"/>
    </source>
</evidence>
<comment type="subcellular location">
    <subcellularLocation>
        <location evidence="1">Membrane</location>
    </subcellularLocation>
</comment>
<gene>
    <name evidence="9" type="ORF">A7E78_12715</name>
</gene>
<dbReference type="CDD" id="cd06225">
    <property type="entry name" value="HAMP"/>
    <property type="match status" value="2"/>
</dbReference>
<dbReference type="Pfam" id="PF22673">
    <property type="entry name" value="MCP-like_PDC_1"/>
    <property type="match status" value="1"/>
</dbReference>
<dbReference type="SMART" id="SM00304">
    <property type="entry name" value="HAMP"/>
    <property type="match status" value="1"/>
</dbReference>
<evidence type="ECO:0000256" key="6">
    <source>
        <dbReference type="SAM" id="Phobius"/>
    </source>
</evidence>
<feature type="transmembrane region" description="Helical" evidence="6">
    <location>
        <begin position="358"/>
        <end position="380"/>
    </location>
</feature>
<dbReference type="PROSITE" id="PS50111">
    <property type="entry name" value="CHEMOTAXIS_TRANSDUC_2"/>
    <property type="match status" value="1"/>
</dbReference>
<keyword evidence="2" id="KW-0145">Chemotaxis</keyword>
<evidence type="ECO:0000256" key="1">
    <source>
        <dbReference type="ARBA" id="ARBA00004370"/>
    </source>
</evidence>
<dbReference type="FunFam" id="1.10.287.950:FF:000001">
    <property type="entry name" value="Methyl-accepting chemotaxis sensory transducer"/>
    <property type="match status" value="1"/>
</dbReference>